<dbReference type="AlphaFoldDB" id="A0A368JXN4"/>
<name>A0A368JXN4_9HYPH</name>
<reference evidence="1 2" key="1">
    <citation type="submission" date="2018-07" db="EMBL/GenBank/DDBJ databases">
        <title>The draft genome of Phyllobacterium salinisoli.</title>
        <authorList>
            <person name="Liu L."/>
            <person name="Li L."/>
            <person name="Zhang X."/>
            <person name="Liang L."/>
        </authorList>
    </citation>
    <scope>NUCLEOTIDE SEQUENCE [LARGE SCALE GENOMIC DNA]</scope>
    <source>
        <strain evidence="1 2">LLAN61</strain>
    </source>
</reference>
<accession>A0A368JXN4</accession>
<sequence length="98" mass="11421">MGQRRRIRSYCQIKNIDRKVTMAKASRPATTIKKTFSAFMFVPCPMFEFLFLRGLNTVFIGRTCLHLDNVRHLGQLSNWRSCSKMVKLPKRASQKLIV</sequence>
<protein>
    <submittedName>
        <fullName evidence="1">Uncharacterized protein</fullName>
    </submittedName>
</protein>
<dbReference type="EMBL" id="QOZG01000018">
    <property type="protein sequence ID" value="RCS21654.1"/>
    <property type="molecule type" value="Genomic_DNA"/>
</dbReference>
<proteinExistence type="predicted"/>
<dbReference type="Proteomes" id="UP000253420">
    <property type="component" value="Unassembled WGS sequence"/>
</dbReference>
<keyword evidence="2" id="KW-1185">Reference proteome</keyword>
<evidence type="ECO:0000313" key="2">
    <source>
        <dbReference type="Proteomes" id="UP000253420"/>
    </source>
</evidence>
<comment type="caution">
    <text evidence="1">The sequence shown here is derived from an EMBL/GenBank/DDBJ whole genome shotgun (WGS) entry which is preliminary data.</text>
</comment>
<organism evidence="1 2">
    <name type="scientific">Phyllobacterium salinisoli</name>
    <dbReference type="NCBI Taxonomy" id="1899321"/>
    <lineage>
        <taxon>Bacteria</taxon>
        <taxon>Pseudomonadati</taxon>
        <taxon>Pseudomonadota</taxon>
        <taxon>Alphaproteobacteria</taxon>
        <taxon>Hyphomicrobiales</taxon>
        <taxon>Phyllobacteriaceae</taxon>
        <taxon>Phyllobacterium</taxon>
    </lineage>
</organism>
<gene>
    <name evidence="1" type="ORF">DUT91_22625</name>
</gene>
<evidence type="ECO:0000313" key="1">
    <source>
        <dbReference type="EMBL" id="RCS21654.1"/>
    </source>
</evidence>